<comment type="caution">
    <text evidence="6">The sequence shown here is derived from an EMBL/GenBank/DDBJ whole genome shotgun (WGS) entry which is preliminary data.</text>
</comment>
<name>A0A9N8DK94_9STRA</name>
<dbReference type="InterPro" id="IPR036282">
    <property type="entry name" value="Glutathione-S-Trfase_C_sf"/>
</dbReference>
<dbReference type="GO" id="GO:0000049">
    <property type="term" value="F:tRNA binding"/>
    <property type="evidence" value="ECO:0007669"/>
    <property type="project" value="UniProtKB-UniRule"/>
</dbReference>
<dbReference type="Pfam" id="PF01588">
    <property type="entry name" value="tRNA_bind"/>
    <property type="match status" value="1"/>
</dbReference>
<feature type="compositionally biased region" description="Low complexity" evidence="4">
    <location>
        <begin position="229"/>
        <end position="255"/>
    </location>
</feature>
<dbReference type="Proteomes" id="UP001153069">
    <property type="component" value="Unassembled WGS sequence"/>
</dbReference>
<dbReference type="InterPro" id="IPR002547">
    <property type="entry name" value="tRNA-bd_dom"/>
</dbReference>
<dbReference type="InterPro" id="IPR051270">
    <property type="entry name" value="Tyrosine-tRNA_ligase_regulator"/>
</dbReference>
<evidence type="ECO:0000259" key="5">
    <source>
        <dbReference type="PROSITE" id="PS50886"/>
    </source>
</evidence>
<dbReference type="InterPro" id="IPR012340">
    <property type="entry name" value="NA-bd_OB-fold"/>
</dbReference>
<keyword evidence="1 3" id="KW-0820">tRNA-binding</keyword>
<dbReference type="SUPFAM" id="SSF47616">
    <property type="entry name" value="GST C-terminal domain-like"/>
    <property type="match status" value="1"/>
</dbReference>
<keyword evidence="2 3" id="KW-0694">RNA-binding</keyword>
<evidence type="ECO:0000256" key="2">
    <source>
        <dbReference type="ARBA" id="ARBA00022884"/>
    </source>
</evidence>
<dbReference type="PANTHER" id="PTHR11586">
    <property type="entry name" value="TRNA-AMINOACYLATION COFACTOR ARC1 FAMILY MEMBER"/>
    <property type="match status" value="1"/>
</dbReference>
<organism evidence="6 7">
    <name type="scientific">Seminavis robusta</name>
    <dbReference type="NCBI Taxonomy" id="568900"/>
    <lineage>
        <taxon>Eukaryota</taxon>
        <taxon>Sar</taxon>
        <taxon>Stramenopiles</taxon>
        <taxon>Ochrophyta</taxon>
        <taxon>Bacillariophyta</taxon>
        <taxon>Bacillariophyceae</taxon>
        <taxon>Bacillariophycidae</taxon>
        <taxon>Naviculales</taxon>
        <taxon>Naviculaceae</taxon>
        <taxon>Seminavis</taxon>
    </lineage>
</organism>
<dbReference type="EMBL" id="CAICTM010000125">
    <property type="protein sequence ID" value="CAB9502070.1"/>
    <property type="molecule type" value="Genomic_DNA"/>
</dbReference>
<evidence type="ECO:0000313" key="7">
    <source>
        <dbReference type="Proteomes" id="UP001153069"/>
    </source>
</evidence>
<feature type="domain" description="TRNA-binding" evidence="5">
    <location>
        <begin position="277"/>
        <end position="380"/>
    </location>
</feature>
<evidence type="ECO:0000313" key="6">
    <source>
        <dbReference type="EMBL" id="CAB9502070.1"/>
    </source>
</evidence>
<dbReference type="PROSITE" id="PS50886">
    <property type="entry name" value="TRBD"/>
    <property type="match status" value="1"/>
</dbReference>
<dbReference type="FunFam" id="2.40.50.140:FF:000225">
    <property type="entry name" value="tyrosine--tRNA ligase, cytoplasmic"/>
    <property type="match status" value="1"/>
</dbReference>
<keyword evidence="7" id="KW-1185">Reference proteome</keyword>
<dbReference type="Gene3D" id="2.40.50.140">
    <property type="entry name" value="Nucleic acid-binding proteins"/>
    <property type="match status" value="1"/>
</dbReference>
<dbReference type="Gene3D" id="1.20.1050.130">
    <property type="match status" value="1"/>
</dbReference>
<dbReference type="AlphaFoldDB" id="A0A9N8DK94"/>
<accession>A0A9N8DK94</accession>
<dbReference type="PANTHER" id="PTHR11586:SF33">
    <property type="entry name" value="AMINOACYL TRNA SYNTHASE COMPLEX-INTERACTING MULTIFUNCTIONAL PROTEIN 1"/>
    <property type="match status" value="1"/>
</dbReference>
<protein>
    <submittedName>
        <fullName evidence="6">tRNA synthase complex-interacting multifunctional protein 1</fullName>
    </submittedName>
</protein>
<reference evidence="6" key="1">
    <citation type="submission" date="2020-06" db="EMBL/GenBank/DDBJ databases">
        <authorList>
            <consortium name="Plant Systems Biology data submission"/>
        </authorList>
    </citation>
    <scope>NUCLEOTIDE SEQUENCE</scope>
    <source>
        <strain evidence="6">D6</strain>
    </source>
</reference>
<evidence type="ECO:0000256" key="4">
    <source>
        <dbReference type="SAM" id="MobiDB-lite"/>
    </source>
</evidence>
<gene>
    <name evidence="6" type="ORF">SEMRO_126_G060630.1</name>
</gene>
<dbReference type="CDD" id="cd02799">
    <property type="entry name" value="tRNA_bind_EMAP-II_like"/>
    <property type="match status" value="1"/>
</dbReference>
<feature type="region of interest" description="Disordered" evidence="4">
    <location>
        <begin position="222"/>
        <end position="276"/>
    </location>
</feature>
<sequence length="439" mass="46875">MAPPTVGTFSSSAVGSLTVSKSTLEKDILLALLVNTISTKQVKVDIKTGKKPVPTELKVLNNSTSLFQRSAIVRGLCGAALLNALDYGPFYLLGGHATPGSPEEAVALASISSWMSVAASTDPRDDAFSQALDRHLDLRAFLTPSANATVADLDLALTLFGNATAYGYPNVARWLHQCHAVCQQMAAPKGGPCGDICIPAPAVQPPTRLSAPYFDYEWETPPAKKEAAPPKQQADNNNKGGNNKQQQQQQQQQAKGEGKKKEKKAPAPAPAAGGGFDISALDIRVGKINKVWPHPEADKLFCEEIDVGEDKPRSIASGLRPFYKQEDMEGKMVLVLANLKPRTMLGFASHGMVLCSSNADHTKVEIVSPPEGTKVGERVEFEGFEGKDPEPQNKVAKKKIFEGLAPDLKTTKDGVVVWKEAQAKTSAGIVKGMPEGQVA</sequence>
<dbReference type="OrthoDB" id="19141at2759"/>
<evidence type="ECO:0000256" key="1">
    <source>
        <dbReference type="ARBA" id="ARBA00022555"/>
    </source>
</evidence>
<proteinExistence type="predicted"/>
<evidence type="ECO:0000256" key="3">
    <source>
        <dbReference type="PROSITE-ProRule" id="PRU00209"/>
    </source>
</evidence>
<dbReference type="SUPFAM" id="SSF50249">
    <property type="entry name" value="Nucleic acid-binding proteins"/>
    <property type="match status" value="1"/>
</dbReference>